<evidence type="ECO:0000256" key="1">
    <source>
        <dbReference type="SAM" id="MobiDB-lite"/>
    </source>
</evidence>
<evidence type="ECO:0000313" key="3">
    <source>
        <dbReference type="Proteomes" id="UP001152759"/>
    </source>
</evidence>
<organism evidence="2 3">
    <name type="scientific">Bemisia tabaci</name>
    <name type="common">Sweetpotato whitefly</name>
    <name type="synonym">Aleurodes tabaci</name>
    <dbReference type="NCBI Taxonomy" id="7038"/>
    <lineage>
        <taxon>Eukaryota</taxon>
        <taxon>Metazoa</taxon>
        <taxon>Ecdysozoa</taxon>
        <taxon>Arthropoda</taxon>
        <taxon>Hexapoda</taxon>
        <taxon>Insecta</taxon>
        <taxon>Pterygota</taxon>
        <taxon>Neoptera</taxon>
        <taxon>Paraneoptera</taxon>
        <taxon>Hemiptera</taxon>
        <taxon>Sternorrhyncha</taxon>
        <taxon>Aleyrodoidea</taxon>
        <taxon>Aleyrodidae</taxon>
        <taxon>Aleyrodinae</taxon>
        <taxon>Bemisia</taxon>
    </lineage>
</organism>
<accession>A0A9P0A7V3</accession>
<name>A0A9P0A7V3_BEMTA</name>
<gene>
    <name evidence="2" type="ORF">BEMITA_LOCUS5640</name>
</gene>
<feature type="region of interest" description="Disordered" evidence="1">
    <location>
        <begin position="195"/>
        <end position="215"/>
    </location>
</feature>
<sequence>MMLFSPVWPFENVVVVLRLTVFHFSMVSTAPFSLSDYFMDQDEYFSNWPGNRPKLPALVPDHVDKWYGTPPVTTTDPSDAAMNRPLKVSGVTIWDKNPCALYNQGSDSPRNSGRREGCANAAGHLWDAGFQKGSSDICPDIQGAECFQFVNHSKPGRCYAKVRYFNGARGYVLLYTCAQDWARVQATRFRNPYGYSPQGQRPFGQGETGAATNPG</sequence>
<keyword evidence="3" id="KW-1185">Reference proteome</keyword>
<reference evidence="2" key="1">
    <citation type="submission" date="2021-12" db="EMBL/GenBank/DDBJ databases">
        <authorList>
            <person name="King R."/>
        </authorList>
    </citation>
    <scope>NUCLEOTIDE SEQUENCE</scope>
</reference>
<dbReference type="Proteomes" id="UP001152759">
    <property type="component" value="Chromosome 3"/>
</dbReference>
<protein>
    <submittedName>
        <fullName evidence="2">Uncharacterized protein</fullName>
    </submittedName>
</protein>
<evidence type="ECO:0000313" key="2">
    <source>
        <dbReference type="EMBL" id="CAH0386538.1"/>
    </source>
</evidence>
<proteinExistence type="predicted"/>
<dbReference type="EMBL" id="OU963864">
    <property type="protein sequence ID" value="CAH0386538.1"/>
    <property type="molecule type" value="Genomic_DNA"/>
</dbReference>
<dbReference type="AlphaFoldDB" id="A0A9P0A7V3"/>